<evidence type="ECO:0000256" key="9">
    <source>
        <dbReference type="ARBA" id="ARBA00042134"/>
    </source>
</evidence>
<keyword evidence="12" id="KW-1185">Reference proteome</keyword>
<evidence type="ECO:0000256" key="2">
    <source>
        <dbReference type="ARBA" id="ARBA00004371"/>
    </source>
</evidence>
<dbReference type="Pfam" id="PF07534">
    <property type="entry name" value="TLD"/>
    <property type="match status" value="1"/>
</dbReference>
<evidence type="ECO:0000256" key="5">
    <source>
        <dbReference type="ARBA" id="ARBA00023136"/>
    </source>
</evidence>
<evidence type="ECO:0000256" key="3">
    <source>
        <dbReference type="ARBA" id="ARBA00004496"/>
    </source>
</evidence>
<dbReference type="PROSITE" id="PS51886">
    <property type="entry name" value="TLDC"/>
    <property type="match status" value="1"/>
</dbReference>
<protein>
    <recommendedName>
        <fullName evidence="7">MTOR-associated protein MEAK7</fullName>
    </recommendedName>
    <alternativeName>
        <fullName evidence="9">TBC/LysM-associated domain-containing protein 1</fullName>
    </alternativeName>
    <alternativeName>
        <fullName evidence="8">TLD domain-containing protein 1</fullName>
    </alternativeName>
</protein>
<evidence type="ECO:0000256" key="1">
    <source>
        <dbReference type="ARBA" id="ARBA00004370"/>
    </source>
</evidence>
<keyword evidence="5" id="KW-0472">Membrane</keyword>
<feature type="region of interest" description="Disordered" evidence="10">
    <location>
        <begin position="237"/>
        <end position="264"/>
    </location>
</feature>
<dbReference type="InterPro" id="IPR006571">
    <property type="entry name" value="TLDc_dom"/>
</dbReference>
<dbReference type="PANTHER" id="PTHR23354:SF131">
    <property type="entry name" value="MTOR-ASSOCIATED PROTEIN MEAK7"/>
    <property type="match status" value="1"/>
</dbReference>
<keyword evidence="6" id="KW-0458">Lysosome</keyword>
<dbReference type="SMART" id="SM00584">
    <property type="entry name" value="TLDc"/>
    <property type="match status" value="1"/>
</dbReference>
<evidence type="ECO:0000256" key="10">
    <source>
        <dbReference type="SAM" id="MobiDB-lite"/>
    </source>
</evidence>
<evidence type="ECO:0000313" key="13">
    <source>
        <dbReference type="RefSeq" id="XP_014661963.1"/>
    </source>
</evidence>
<reference evidence="13" key="1">
    <citation type="submission" date="2025-08" db="UniProtKB">
        <authorList>
            <consortium name="RefSeq"/>
        </authorList>
    </citation>
    <scope>IDENTIFICATION</scope>
</reference>
<dbReference type="PANTHER" id="PTHR23354">
    <property type="entry name" value="NUCLEOLAR PROTEIN 7/ESTROGEN RECEPTOR COACTIVATOR-RELATED"/>
    <property type="match status" value="1"/>
</dbReference>
<dbReference type="Proteomes" id="UP000695022">
    <property type="component" value="Unplaced"/>
</dbReference>
<evidence type="ECO:0000259" key="11">
    <source>
        <dbReference type="PROSITE" id="PS51886"/>
    </source>
</evidence>
<keyword evidence="4" id="KW-0963">Cytoplasm</keyword>
<name>A0ABM1DPU2_PRICU</name>
<dbReference type="RefSeq" id="XP_014661963.1">
    <property type="nucleotide sequence ID" value="XM_014806477.1"/>
</dbReference>
<evidence type="ECO:0000256" key="8">
    <source>
        <dbReference type="ARBA" id="ARBA00041780"/>
    </source>
</evidence>
<evidence type="ECO:0000313" key="12">
    <source>
        <dbReference type="Proteomes" id="UP000695022"/>
    </source>
</evidence>
<dbReference type="GeneID" id="106805012"/>
<evidence type="ECO:0000256" key="6">
    <source>
        <dbReference type="ARBA" id="ARBA00023228"/>
    </source>
</evidence>
<sequence>MMDTVFQALFPVLEQHEGSEISSKRTIPLCLGAQWDKHKTMLDIPTLLLLNHELPAELRSQWTLLFSTRLHGESFSTLMNHICNKGPSVLIIKDKDGYVFGGFASKSWEMKPQFYGNSRCFLFILAPQVALYDTSSLNENYMYLNLNQQTLPNGLGMGGQFEYFGLWLSNEFGKGYSKAGPLCSTYNSPQLSSKTEFEIDVMEVWGTGHGVETEEYGEKPSILDSDPEATAILQMVGRGQHSEGLREHDSKNESPGDVALPSGM</sequence>
<accession>A0ABM1DPU2</accession>
<feature type="compositionally biased region" description="Basic and acidic residues" evidence="10">
    <location>
        <begin position="240"/>
        <end position="254"/>
    </location>
</feature>
<comment type="subcellular location">
    <subcellularLocation>
        <location evidence="3">Cytoplasm</location>
    </subcellularLocation>
    <subcellularLocation>
        <location evidence="2">Lysosome</location>
    </subcellularLocation>
    <subcellularLocation>
        <location evidence="1">Membrane</location>
    </subcellularLocation>
</comment>
<feature type="domain" description="TLDc" evidence="11">
    <location>
        <begin position="40"/>
        <end position="208"/>
    </location>
</feature>
<gene>
    <name evidence="13" type="primary">LOC106805012</name>
</gene>
<evidence type="ECO:0000256" key="4">
    <source>
        <dbReference type="ARBA" id="ARBA00022490"/>
    </source>
</evidence>
<organism evidence="12 13">
    <name type="scientific">Priapulus caudatus</name>
    <name type="common">Priapulid worm</name>
    <dbReference type="NCBI Taxonomy" id="37621"/>
    <lineage>
        <taxon>Eukaryota</taxon>
        <taxon>Metazoa</taxon>
        <taxon>Ecdysozoa</taxon>
        <taxon>Scalidophora</taxon>
        <taxon>Priapulida</taxon>
        <taxon>Priapulimorpha</taxon>
        <taxon>Priapulimorphida</taxon>
        <taxon>Priapulidae</taxon>
        <taxon>Priapulus</taxon>
    </lineage>
</organism>
<proteinExistence type="predicted"/>
<evidence type="ECO:0000256" key="7">
    <source>
        <dbReference type="ARBA" id="ARBA00039594"/>
    </source>
</evidence>